<dbReference type="Pfam" id="PF11198">
    <property type="entry name" value="DUF2857"/>
    <property type="match status" value="1"/>
</dbReference>
<gene>
    <name evidence="1" type="ORF">SGN30_14825</name>
    <name evidence="2" type="ORF">SGN30_28520</name>
</gene>
<name>A0AAJ2V7R5_DELAC</name>
<reference evidence="1" key="1">
    <citation type="submission" date="2023-11" db="EMBL/GenBank/DDBJ databases">
        <title>Identification and selenium tolerance of Delftia acidovorans R3-25.</title>
        <authorList>
            <person name="Zhang S."/>
            <person name="Liu Y."/>
            <person name="Guo Y."/>
        </authorList>
    </citation>
    <scope>NUCLEOTIDE SEQUENCE</scope>
    <source>
        <strain evidence="1">R3-25</strain>
    </source>
</reference>
<protein>
    <submittedName>
        <fullName evidence="1">STY4526/YPO1902 family pathogenicity island replication protein</fullName>
    </submittedName>
</protein>
<sequence>MTSRSVPVDIRGNEQFNFFVLTEVIRVIETEAGLDQLLLLGLTPELIDTLRTRQTRDLIDLASRMRSIRINLSVSEISGHLDGIDRQRRDDEMCEYFVRNGATRSLVTRLFKRSSDEVRRLRDLLGGASVGRTKLPKEHDVVDHIHIVWHEIRRNAGPAENLRDWLYALHQKFPDYSIDSLHTCVKEYESFYEGDDSNTSPKALDNH</sequence>
<dbReference type="AlphaFoldDB" id="A0AAJ2V7R5"/>
<evidence type="ECO:0000313" key="1">
    <source>
        <dbReference type="EMBL" id="MDX4954689.1"/>
    </source>
</evidence>
<accession>A0AAJ2V7R5</accession>
<proteinExistence type="predicted"/>
<dbReference type="EMBL" id="JAWWMZ010000017">
    <property type="protein sequence ID" value="MDX4957382.1"/>
    <property type="molecule type" value="Genomic_DNA"/>
</dbReference>
<dbReference type="RefSeq" id="WP_319073938.1">
    <property type="nucleotide sequence ID" value="NZ_JAWWMZ010000004.1"/>
</dbReference>
<evidence type="ECO:0000313" key="2">
    <source>
        <dbReference type="EMBL" id="MDX4957382.1"/>
    </source>
</evidence>
<dbReference type="Proteomes" id="UP001287445">
    <property type="component" value="Unassembled WGS sequence"/>
</dbReference>
<dbReference type="EMBL" id="JAWWMZ010000004">
    <property type="protein sequence ID" value="MDX4954689.1"/>
    <property type="molecule type" value="Genomic_DNA"/>
</dbReference>
<dbReference type="InterPro" id="IPR021364">
    <property type="entry name" value="DUF2857"/>
</dbReference>
<comment type="caution">
    <text evidence="1">The sequence shown here is derived from an EMBL/GenBank/DDBJ whole genome shotgun (WGS) entry which is preliminary data.</text>
</comment>
<organism evidence="1 3">
    <name type="scientific">Delftia acidovorans</name>
    <name type="common">Pseudomonas acidovorans</name>
    <name type="synonym">Comamonas acidovorans</name>
    <dbReference type="NCBI Taxonomy" id="80866"/>
    <lineage>
        <taxon>Bacteria</taxon>
        <taxon>Pseudomonadati</taxon>
        <taxon>Pseudomonadota</taxon>
        <taxon>Betaproteobacteria</taxon>
        <taxon>Burkholderiales</taxon>
        <taxon>Comamonadaceae</taxon>
        <taxon>Delftia</taxon>
    </lineage>
</organism>
<evidence type="ECO:0000313" key="3">
    <source>
        <dbReference type="Proteomes" id="UP001287445"/>
    </source>
</evidence>